<accession>M2U3B7</accession>
<keyword evidence="2" id="KW-1185">Reference proteome</keyword>
<evidence type="ECO:0000313" key="1">
    <source>
        <dbReference type="EMBL" id="EMD93054.1"/>
    </source>
</evidence>
<reference evidence="1 2" key="1">
    <citation type="journal article" date="2012" name="PLoS Pathog.">
        <title>Diverse lifestyles and strategies of plant pathogenesis encoded in the genomes of eighteen Dothideomycetes fungi.</title>
        <authorList>
            <person name="Ohm R.A."/>
            <person name="Feau N."/>
            <person name="Henrissat B."/>
            <person name="Schoch C.L."/>
            <person name="Horwitz B.A."/>
            <person name="Barry K.W."/>
            <person name="Condon B.J."/>
            <person name="Copeland A.C."/>
            <person name="Dhillon B."/>
            <person name="Glaser F."/>
            <person name="Hesse C.N."/>
            <person name="Kosti I."/>
            <person name="LaButti K."/>
            <person name="Lindquist E.A."/>
            <person name="Lucas S."/>
            <person name="Salamov A.A."/>
            <person name="Bradshaw R.E."/>
            <person name="Ciuffetti L."/>
            <person name="Hamelin R.C."/>
            <person name="Kema G.H.J."/>
            <person name="Lawrence C."/>
            <person name="Scott J.A."/>
            <person name="Spatafora J.W."/>
            <person name="Turgeon B.G."/>
            <person name="de Wit P.J.G.M."/>
            <person name="Zhong S."/>
            <person name="Goodwin S.B."/>
            <person name="Grigoriev I.V."/>
        </authorList>
    </citation>
    <scope>NUCLEOTIDE SEQUENCE [LARGE SCALE GENOMIC DNA]</scope>
    <source>
        <strain evidence="2">C5 / ATCC 48332 / race O</strain>
    </source>
</reference>
<dbReference type="Proteomes" id="UP000016936">
    <property type="component" value="Unassembled WGS sequence"/>
</dbReference>
<dbReference type="HOGENOM" id="CLU_3032204_0_0_1"/>
<gene>
    <name evidence="1" type="ORF">COCHEDRAFT_1193388</name>
</gene>
<dbReference type="AlphaFoldDB" id="M2U3B7"/>
<evidence type="ECO:0000313" key="2">
    <source>
        <dbReference type="Proteomes" id="UP000016936"/>
    </source>
</evidence>
<organism evidence="1 2">
    <name type="scientific">Cochliobolus heterostrophus (strain C5 / ATCC 48332 / race O)</name>
    <name type="common">Southern corn leaf blight fungus</name>
    <name type="synonym">Bipolaris maydis</name>
    <dbReference type="NCBI Taxonomy" id="701091"/>
    <lineage>
        <taxon>Eukaryota</taxon>
        <taxon>Fungi</taxon>
        <taxon>Dikarya</taxon>
        <taxon>Ascomycota</taxon>
        <taxon>Pezizomycotina</taxon>
        <taxon>Dothideomycetes</taxon>
        <taxon>Pleosporomycetidae</taxon>
        <taxon>Pleosporales</taxon>
        <taxon>Pleosporineae</taxon>
        <taxon>Pleosporaceae</taxon>
        <taxon>Bipolaris</taxon>
    </lineage>
</organism>
<protein>
    <submittedName>
        <fullName evidence="1">Uncharacterized protein</fullName>
    </submittedName>
</protein>
<proteinExistence type="predicted"/>
<dbReference type="EMBL" id="KB445574">
    <property type="protein sequence ID" value="EMD93054.1"/>
    <property type="molecule type" value="Genomic_DNA"/>
</dbReference>
<reference evidence="2" key="2">
    <citation type="journal article" date="2013" name="PLoS Genet.">
        <title>Comparative genome structure, secondary metabolite, and effector coding capacity across Cochliobolus pathogens.</title>
        <authorList>
            <person name="Condon B.J."/>
            <person name="Leng Y."/>
            <person name="Wu D."/>
            <person name="Bushley K.E."/>
            <person name="Ohm R.A."/>
            <person name="Otillar R."/>
            <person name="Martin J."/>
            <person name="Schackwitz W."/>
            <person name="Grimwood J."/>
            <person name="MohdZainudin N."/>
            <person name="Xue C."/>
            <person name="Wang R."/>
            <person name="Manning V.A."/>
            <person name="Dhillon B."/>
            <person name="Tu Z.J."/>
            <person name="Steffenson B.J."/>
            <person name="Salamov A."/>
            <person name="Sun H."/>
            <person name="Lowry S."/>
            <person name="LaButti K."/>
            <person name="Han J."/>
            <person name="Copeland A."/>
            <person name="Lindquist E."/>
            <person name="Barry K."/>
            <person name="Schmutz J."/>
            <person name="Baker S.E."/>
            <person name="Ciuffetti L.M."/>
            <person name="Grigoriev I.V."/>
            <person name="Zhong S."/>
            <person name="Turgeon B.G."/>
        </authorList>
    </citation>
    <scope>NUCLEOTIDE SEQUENCE [LARGE SCALE GENOMIC DNA]</scope>
    <source>
        <strain evidence="2">C5 / ATCC 48332 / race O</strain>
    </source>
</reference>
<name>M2U3B7_COCH5</name>
<sequence>MRRRLKQGKSCIRIHWYRINRGNRKRQRRPCNAIEETVPSACKRAARCCGPLPCA</sequence>